<feature type="domain" description="NERD" evidence="1">
    <location>
        <begin position="16"/>
        <end position="130"/>
    </location>
</feature>
<evidence type="ECO:0000313" key="5">
    <source>
        <dbReference type="Proteomes" id="UP000239462"/>
    </source>
</evidence>
<dbReference type="KEGG" id="mmad:MMJJ_15880"/>
<dbReference type="PROSITE" id="PS50965">
    <property type="entry name" value="NERD"/>
    <property type="match status" value="1"/>
</dbReference>
<dbReference type="Proteomes" id="UP000567099">
    <property type="component" value="Unassembled WGS sequence"/>
</dbReference>
<gene>
    <name evidence="3" type="ORF">HNP94_000471</name>
    <name evidence="4" type="ORF">HNP96_000546</name>
    <name evidence="2" type="ORF">MMJJ_15880</name>
</gene>
<accession>A0A2L1CCB1</accession>
<dbReference type="Proteomes" id="UP000239462">
    <property type="component" value="Chromosome"/>
</dbReference>
<evidence type="ECO:0000313" key="3">
    <source>
        <dbReference type="EMBL" id="MBA2863471.1"/>
    </source>
</evidence>
<organism evidence="2 5">
    <name type="scientific">Methanococcus maripaludis</name>
    <name type="common">Methanococcus deltae</name>
    <dbReference type="NCBI Taxonomy" id="39152"/>
    <lineage>
        <taxon>Archaea</taxon>
        <taxon>Methanobacteriati</taxon>
        <taxon>Methanobacteriota</taxon>
        <taxon>Methanomada group</taxon>
        <taxon>Methanococci</taxon>
        <taxon>Methanococcales</taxon>
        <taxon>Methanococcaceae</taxon>
        <taxon>Methanococcus</taxon>
    </lineage>
</organism>
<evidence type="ECO:0000313" key="4">
    <source>
        <dbReference type="EMBL" id="MBB6496525.1"/>
    </source>
</evidence>
<dbReference type="Proteomes" id="UP000590564">
    <property type="component" value="Unassembled WGS sequence"/>
</dbReference>
<dbReference type="AlphaFoldDB" id="A0A2L1CCB1"/>
<dbReference type="EMBL" id="JACHED010000001">
    <property type="protein sequence ID" value="MBB6496525.1"/>
    <property type="molecule type" value="Genomic_DNA"/>
</dbReference>
<sequence>MGFITSLSKHSLSPISGKLNEYPLSLFLRNLDKKDYFILKDYNLGRNGNLSVIDYIIVSKYGIFVINSKNLPGTITNKDGKWVQKINGSENLIENPVLETYNLVNLLKKEVIAVKDIEIIPIIIFNATSKLDFNLDGIINSPEIIRKIKSYNNPIITQKKCESIIYSLLQPNNSKNGLNVVKYPVKKIIDEGNKHFCPKCGSKLKVSEIEKSFVCPNNKKCGSKL</sequence>
<dbReference type="RefSeq" id="WP_104838342.1">
    <property type="nucleotide sequence ID" value="NZ_CP026606.1"/>
</dbReference>
<evidence type="ECO:0000259" key="1">
    <source>
        <dbReference type="PROSITE" id="PS50965"/>
    </source>
</evidence>
<reference evidence="2" key="2">
    <citation type="submission" date="2018-02" db="EMBL/GenBank/DDBJ databases">
        <title>Complete genome sequence of the Methanococcus maripaludis type strain JJ (DSM 2067), a model for selenoprotein synthesis in Archaea.</title>
        <authorList>
            <person name="Poehlein A."/>
            <person name="Heym D."/>
            <person name="Quitzke V."/>
            <person name="Fersch J."/>
            <person name="Daniel R."/>
            <person name="Rother M."/>
        </authorList>
    </citation>
    <scope>NUCLEOTIDE SEQUENCE [LARGE SCALE GENOMIC DNA]</scope>
    <source>
        <strain evidence="2">DSM 2067</strain>
    </source>
</reference>
<protein>
    <submittedName>
        <fullName evidence="2">Nuclease-related domain protein</fullName>
    </submittedName>
</protein>
<dbReference type="InterPro" id="IPR011528">
    <property type="entry name" value="NERD"/>
</dbReference>
<evidence type="ECO:0000313" key="2">
    <source>
        <dbReference type="EMBL" id="AVB76959.1"/>
    </source>
</evidence>
<evidence type="ECO:0000313" key="7">
    <source>
        <dbReference type="Proteomes" id="UP000590564"/>
    </source>
</evidence>
<evidence type="ECO:0000313" key="6">
    <source>
        <dbReference type="Proteomes" id="UP000567099"/>
    </source>
</evidence>
<dbReference type="EMBL" id="CP026606">
    <property type="protein sequence ID" value="AVB76959.1"/>
    <property type="molecule type" value="Genomic_DNA"/>
</dbReference>
<dbReference type="Pfam" id="PF08378">
    <property type="entry name" value="NERD"/>
    <property type="match status" value="1"/>
</dbReference>
<dbReference type="EMBL" id="JACDUO010000001">
    <property type="protein sequence ID" value="MBA2863471.1"/>
    <property type="molecule type" value="Genomic_DNA"/>
</dbReference>
<reference evidence="4 7" key="3">
    <citation type="submission" date="2020-08" db="EMBL/GenBank/DDBJ databases">
        <title>Genomic Encyclopedia of Type Strains, Phase IV (KMG-V): Genome sequencing to study the core and pangenomes of soil and plant-associated prokaryotes.</title>
        <authorList>
            <person name="Whitman W."/>
        </authorList>
    </citation>
    <scope>NUCLEOTIDE SEQUENCE [LARGE SCALE GENOMIC DNA]</scope>
    <source>
        <strain evidence="3 6">C13</strain>
        <strain evidence="4 7">D1</strain>
    </source>
</reference>
<proteinExistence type="predicted"/>
<reference evidence="5" key="1">
    <citation type="journal article" date="2018" name="Genome Announc.">
        <title>Complete Genome Sequence of the Methanococcus maripaludis Type Strain JJ (DSM 2067), a Model for Selenoprotein Synthesis in Archaea.</title>
        <authorList>
            <person name="Poehlein A."/>
            <person name="Heym D."/>
            <person name="Quitzke V."/>
            <person name="Fersch J."/>
            <person name="Daniel R."/>
            <person name="Rother M."/>
        </authorList>
    </citation>
    <scope>NUCLEOTIDE SEQUENCE [LARGE SCALE GENOMIC DNA]</scope>
    <source>
        <strain evidence="5">DSM 2067</strain>
    </source>
</reference>
<dbReference type="GeneID" id="36102672"/>
<name>A0A2L1CCB1_METMI</name>